<dbReference type="InterPro" id="IPR010327">
    <property type="entry name" value="FldB/FldC_alpha/beta"/>
</dbReference>
<dbReference type="AlphaFoldDB" id="A0A0S6UCR2"/>
<keyword evidence="3" id="KW-0479">Metal-binding</keyword>
<sequence length="349" mass="39566">MSHLVGWLCHYTPVEIFTALGYTPYRLLGREGNNPRAATYLVGNLCPYVQSCLEAAIKQELPLLAGVVIARSCNAMIHLANVWPHYGAGGKTVVLDVPRRFDEDAVFYFSQNLRRLAAELAPPGERQLNEERLWAAITWWEEQRAAWRELLACRAAWEDPPGGKEIMDGLARWQTPLNPQEADKWKTVITRLTRQPRVKTARRPRLLLAGSILPRELITMVEECGGLSVFEDSCNGMRLLLAPAARAEGDPYLYLARLYLGGPPCPRMVGDREKRRQYWAAAVDRFRIQGIIYHAMKFCDAAMYDYIALKAFSEKRGLPLLRLDGDFSGGNRGQWQTRLEAFLEMLGVE</sequence>
<proteinExistence type="inferred from homology"/>
<keyword evidence="3" id="KW-0411">Iron-sulfur</keyword>
<dbReference type="Pfam" id="PF06050">
    <property type="entry name" value="HGD-D"/>
    <property type="match status" value="1"/>
</dbReference>
<evidence type="ECO:0000313" key="4">
    <source>
        <dbReference type="EMBL" id="GAF26746.1"/>
    </source>
</evidence>
<dbReference type="Gene3D" id="3.40.50.11890">
    <property type="match status" value="1"/>
</dbReference>
<dbReference type="Gene3D" id="3.40.50.11900">
    <property type="match status" value="1"/>
</dbReference>
<evidence type="ECO:0000256" key="3">
    <source>
        <dbReference type="ARBA" id="ARBA00023014"/>
    </source>
</evidence>
<dbReference type="GO" id="GO:0051536">
    <property type="term" value="F:iron-sulfur cluster binding"/>
    <property type="evidence" value="ECO:0007669"/>
    <property type="project" value="UniProtKB-KW"/>
</dbReference>
<gene>
    <name evidence="4" type="ORF">MTY_2086</name>
</gene>
<evidence type="ECO:0000256" key="1">
    <source>
        <dbReference type="ARBA" id="ARBA00001966"/>
    </source>
</evidence>
<dbReference type="PANTHER" id="PTHR30548:SF1">
    <property type="entry name" value="DEHYDRATASE SUBUNIT MJ0007-RELATED"/>
    <property type="match status" value="1"/>
</dbReference>
<accession>A0A0S6UCR2</accession>
<protein>
    <submittedName>
        <fullName evidence="4">Benzoyl-CoA reductase/2-hydroxyglutaryl-CoA dehydratase subunit, bcrC/badD/Hgdb</fullName>
    </submittedName>
</protein>
<reference evidence="4" key="1">
    <citation type="journal article" date="2014" name="Gene">
        <title>Genome-guided analysis of transformation efficiency and carbon dioxide assimilation by Moorella thermoacetica Y72.</title>
        <authorList>
            <person name="Tsukahara K."/>
            <person name="Kita A."/>
            <person name="Nakashimada Y."/>
            <person name="Hoshino T."/>
            <person name="Murakami K."/>
        </authorList>
    </citation>
    <scope>NUCLEOTIDE SEQUENCE [LARGE SCALE GENOMIC DNA]</scope>
    <source>
        <strain evidence="4">Y72</strain>
    </source>
</reference>
<dbReference type="GO" id="GO:0016836">
    <property type="term" value="F:hydro-lyase activity"/>
    <property type="evidence" value="ECO:0007669"/>
    <property type="project" value="UniProtKB-ARBA"/>
</dbReference>
<evidence type="ECO:0000256" key="2">
    <source>
        <dbReference type="ARBA" id="ARBA00005806"/>
    </source>
</evidence>
<dbReference type="Proteomes" id="UP000063718">
    <property type="component" value="Unassembled WGS sequence"/>
</dbReference>
<dbReference type="RefSeq" id="WP_025774434.1">
    <property type="nucleotide sequence ID" value="NZ_DF238840.1"/>
</dbReference>
<dbReference type="PANTHER" id="PTHR30548">
    <property type="entry name" value="2-HYDROXYGLUTARYL-COA DEHYDRATASE, D-COMPONENT-RELATED"/>
    <property type="match status" value="1"/>
</dbReference>
<dbReference type="EMBL" id="DF238840">
    <property type="protein sequence ID" value="GAF26746.1"/>
    <property type="molecule type" value="Genomic_DNA"/>
</dbReference>
<comment type="cofactor">
    <cofactor evidence="1">
        <name>[4Fe-4S] cluster</name>
        <dbReference type="ChEBI" id="CHEBI:49883"/>
    </cofactor>
</comment>
<name>A0A0S6UCR2_NEOTH</name>
<keyword evidence="3" id="KW-0408">Iron</keyword>
<comment type="similarity">
    <text evidence="2">Belongs to the FldB/FldC dehydratase alpha/beta subunit family.</text>
</comment>
<organism evidence="4">
    <name type="scientific">Moorella thermoacetica Y72</name>
    <dbReference type="NCBI Taxonomy" id="1325331"/>
    <lineage>
        <taxon>Bacteria</taxon>
        <taxon>Bacillati</taxon>
        <taxon>Bacillota</taxon>
        <taxon>Clostridia</taxon>
        <taxon>Neomoorellales</taxon>
        <taxon>Neomoorellaceae</taxon>
        <taxon>Neomoorella</taxon>
    </lineage>
</organism>